<sequence>MKSNRYFKSLYKRTNVIKETLLSIFFGIGSGPRLLLEVFIRRNMGERYFSFSTAIFLLVVLSIIPAFSQYGFAIFSKVQMSYYQFNLFSFLGKNLTWYIFLGAFLYCSIERRKEVKSLPSVYDMARFSLSAGTIHREFCSLKFGGNPVEIRTIETLIEPAFFFVIGFMLWVFDQNVGNLLMFCSVIYSLSYKAAYYQGDNFIMDHIDEMICGEELSAVFIDGKKPEEARGFSFYGHRPANIQTRRRVAETFFEKETVEVL</sequence>
<protein>
    <recommendedName>
        <fullName evidence="4">ABC transmembrane type-1 domain-containing protein</fullName>
    </recommendedName>
</protein>
<evidence type="ECO:0000313" key="3">
    <source>
        <dbReference type="Proteomes" id="UP001302222"/>
    </source>
</evidence>
<evidence type="ECO:0000256" key="1">
    <source>
        <dbReference type="SAM" id="Phobius"/>
    </source>
</evidence>
<keyword evidence="1" id="KW-1133">Transmembrane helix</keyword>
<feature type="transmembrane region" description="Helical" evidence="1">
    <location>
        <begin position="20"/>
        <end position="36"/>
    </location>
</feature>
<feature type="transmembrane region" description="Helical" evidence="1">
    <location>
        <begin position="87"/>
        <end position="107"/>
    </location>
</feature>
<feature type="transmembrane region" description="Helical" evidence="1">
    <location>
        <begin position="156"/>
        <end position="172"/>
    </location>
</feature>
<keyword evidence="3" id="KW-1185">Reference proteome</keyword>
<dbReference type="RefSeq" id="WP_323257503.1">
    <property type="nucleotide sequence ID" value="NZ_JAYGIM010000005.1"/>
</dbReference>
<keyword evidence="1" id="KW-0472">Membrane</keyword>
<evidence type="ECO:0000313" key="2">
    <source>
        <dbReference type="EMBL" id="MEA5426389.1"/>
    </source>
</evidence>
<name>A0ABU5SGK2_9BACT</name>
<accession>A0ABU5SGK2</accession>
<keyword evidence="1" id="KW-0812">Transmembrane</keyword>
<evidence type="ECO:0008006" key="4">
    <source>
        <dbReference type="Google" id="ProtNLM"/>
    </source>
</evidence>
<proteinExistence type="predicted"/>
<comment type="caution">
    <text evidence="2">The sequence shown here is derived from an EMBL/GenBank/DDBJ whole genome shotgun (WGS) entry which is preliminary data.</text>
</comment>
<organism evidence="2 3">
    <name type="scientific">Arcicella lustrica</name>
    <dbReference type="NCBI Taxonomy" id="2984196"/>
    <lineage>
        <taxon>Bacteria</taxon>
        <taxon>Pseudomonadati</taxon>
        <taxon>Bacteroidota</taxon>
        <taxon>Cytophagia</taxon>
        <taxon>Cytophagales</taxon>
        <taxon>Flectobacillaceae</taxon>
        <taxon>Arcicella</taxon>
    </lineage>
</organism>
<dbReference type="EMBL" id="JAYGIM010000005">
    <property type="protein sequence ID" value="MEA5426389.1"/>
    <property type="molecule type" value="Genomic_DNA"/>
</dbReference>
<feature type="transmembrane region" description="Helical" evidence="1">
    <location>
        <begin position="48"/>
        <end position="67"/>
    </location>
</feature>
<gene>
    <name evidence="2" type="ORF">VB798_07375</name>
</gene>
<reference evidence="2 3" key="1">
    <citation type="submission" date="2023-12" db="EMBL/GenBank/DDBJ databases">
        <title>Novel species of the genus Arcicella isolated from rivers.</title>
        <authorList>
            <person name="Lu H."/>
        </authorList>
    </citation>
    <scope>NUCLEOTIDE SEQUENCE [LARGE SCALE GENOMIC DNA]</scope>
    <source>
        <strain evidence="2 3">DC25W</strain>
    </source>
</reference>
<dbReference type="Proteomes" id="UP001302222">
    <property type="component" value="Unassembled WGS sequence"/>
</dbReference>